<dbReference type="EMBL" id="WOWP01000011">
    <property type="protein sequence ID" value="MUV02632.1"/>
    <property type="molecule type" value="Genomic_DNA"/>
</dbReference>
<gene>
    <name evidence="2" type="ORF">GN157_02815</name>
</gene>
<protein>
    <recommendedName>
        <fullName evidence="4">DUF5050 domain-containing protein</fullName>
    </recommendedName>
</protein>
<reference evidence="2 3" key="1">
    <citation type="submission" date="2019-12" db="EMBL/GenBank/DDBJ databases">
        <authorList>
            <person name="Sun J.-Q."/>
        </authorList>
    </citation>
    <scope>NUCLEOTIDE SEQUENCE [LARGE SCALE GENOMIC DNA]</scope>
    <source>
        <strain evidence="2 3">JCM 17928</strain>
    </source>
</reference>
<feature type="chain" id="PRO_5026735706" description="DUF5050 domain-containing protein" evidence="1">
    <location>
        <begin position="19"/>
        <end position="264"/>
    </location>
</feature>
<evidence type="ECO:0000313" key="3">
    <source>
        <dbReference type="Proteomes" id="UP000433945"/>
    </source>
</evidence>
<dbReference type="Proteomes" id="UP000433945">
    <property type="component" value="Unassembled WGS sequence"/>
</dbReference>
<accession>A0A6N8H8M5</accession>
<dbReference type="SUPFAM" id="SSF101898">
    <property type="entry name" value="NHL repeat"/>
    <property type="match status" value="1"/>
</dbReference>
<name>A0A6N8H8M5_9FLAO</name>
<dbReference type="RefSeq" id="WP_157481612.1">
    <property type="nucleotide sequence ID" value="NZ_WOWP01000011.1"/>
</dbReference>
<keyword evidence="1" id="KW-0732">Signal</keyword>
<keyword evidence="3" id="KW-1185">Reference proteome</keyword>
<organism evidence="2 3">
    <name type="scientific">Flavobacterium rakeshii</name>
    <dbReference type="NCBI Taxonomy" id="1038845"/>
    <lineage>
        <taxon>Bacteria</taxon>
        <taxon>Pseudomonadati</taxon>
        <taxon>Bacteroidota</taxon>
        <taxon>Flavobacteriia</taxon>
        <taxon>Flavobacteriales</taxon>
        <taxon>Flavobacteriaceae</taxon>
        <taxon>Flavobacterium</taxon>
    </lineage>
</organism>
<dbReference type="OrthoDB" id="1143207at2"/>
<proteinExistence type="predicted"/>
<dbReference type="AlphaFoldDB" id="A0A6N8H8M5"/>
<feature type="signal peptide" evidence="1">
    <location>
        <begin position="1"/>
        <end position="18"/>
    </location>
</feature>
<evidence type="ECO:0008006" key="4">
    <source>
        <dbReference type="Google" id="ProtNLM"/>
    </source>
</evidence>
<evidence type="ECO:0000256" key="1">
    <source>
        <dbReference type="SAM" id="SignalP"/>
    </source>
</evidence>
<sequence>MKNPLVILLFFVCTCISAQELTIPVKFLSNSKDAPERYIGTDAFGYEYTISDNEFKKQKDNKVLKYKSLSLGDIYQVDLQNPLQVVLFYKNFNTVVLLDSQLTETARINFSDTPQAIIAEAVSLASQNRLWIYNINTQQIGLYDIAQNSYKTITPQLSGGMHYYQSDYNYFYWVNSTNTCYRVNLFGKVNTLGTTEDFDQLQFIAPQKIMYKKDNNMYLYNLDTQSRKLIEIKEKSFKSFHYKEQILSIFTDNDIIQYKITSTE</sequence>
<evidence type="ECO:0000313" key="2">
    <source>
        <dbReference type="EMBL" id="MUV02632.1"/>
    </source>
</evidence>
<comment type="caution">
    <text evidence="2">The sequence shown here is derived from an EMBL/GenBank/DDBJ whole genome shotgun (WGS) entry which is preliminary data.</text>
</comment>